<dbReference type="Proteomes" id="UP001140949">
    <property type="component" value="Unassembled WGS sequence"/>
</dbReference>
<evidence type="ECO:0000313" key="1">
    <source>
        <dbReference type="EMBL" id="KAJ6813495.1"/>
    </source>
</evidence>
<dbReference type="AlphaFoldDB" id="A0AAX6FC24"/>
<organism evidence="1 2">
    <name type="scientific">Iris pallida</name>
    <name type="common">Sweet iris</name>
    <dbReference type="NCBI Taxonomy" id="29817"/>
    <lineage>
        <taxon>Eukaryota</taxon>
        <taxon>Viridiplantae</taxon>
        <taxon>Streptophyta</taxon>
        <taxon>Embryophyta</taxon>
        <taxon>Tracheophyta</taxon>
        <taxon>Spermatophyta</taxon>
        <taxon>Magnoliopsida</taxon>
        <taxon>Liliopsida</taxon>
        <taxon>Asparagales</taxon>
        <taxon>Iridaceae</taxon>
        <taxon>Iridoideae</taxon>
        <taxon>Irideae</taxon>
        <taxon>Iris</taxon>
    </lineage>
</organism>
<comment type="caution">
    <text evidence="1">The sequence shown here is derived from an EMBL/GenBank/DDBJ whole genome shotgun (WGS) entry which is preliminary data.</text>
</comment>
<gene>
    <name evidence="1" type="ORF">M6B38_144185</name>
</gene>
<reference evidence="1" key="2">
    <citation type="submission" date="2023-04" db="EMBL/GenBank/DDBJ databases">
        <authorList>
            <person name="Bruccoleri R.E."/>
            <person name="Oakeley E.J."/>
            <person name="Faust A.-M."/>
            <person name="Dessus-Babus S."/>
            <person name="Altorfer M."/>
            <person name="Burckhardt D."/>
            <person name="Oertli M."/>
            <person name="Naumann U."/>
            <person name="Petersen F."/>
            <person name="Wong J."/>
        </authorList>
    </citation>
    <scope>NUCLEOTIDE SEQUENCE</scope>
    <source>
        <strain evidence="1">GSM-AAB239-AS_SAM_17_03QT</strain>
        <tissue evidence="1">Leaf</tissue>
    </source>
</reference>
<name>A0AAX6FC24_IRIPA</name>
<dbReference type="EMBL" id="JANAVB010030310">
    <property type="protein sequence ID" value="KAJ6813495.1"/>
    <property type="molecule type" value="Genomic_DNA"/>
</dbReference>
<sequence length="68" mass="7606">MMAVSVLDSVELPGRALQLLQARFVLLESLGKRKRPPVERICVFHFHGPSSPLLLLWPRSRSLGQACP</sequence>
<protein>
    <submittedName>
        <fullName evidence="1">Uncharacterized protein</fullName>
    </submittedName>
</protein>
<accession>A0AAX6FC24</accession>
<proteinExistence type="predicted"/>
<keyword evidence="2" id="KW-1185">Reference proteome</keyword>
<evidence type="ECO:0000313" key="2">
    <source>
        <dbReference type="Proteomes" id="UP001140949"/>
    </source>
</evidence>
<reference evidence="1" key="1">
    <citation type="journal article" date="2023" name="GigaByte">
        <title>Genome assembly of the bearded iris, Iris pallida Lam.</title>
        <authorList>
            <person name="Bruccoleri R.E."/>
            <person name="Oakeley E.J."/>
            <person name="Faust A.M.E."/>
            <person name="Altorfer M."/>
            <person name="Dessus-Babus S."/>
            <person name="Burckhardt D."/>
            <person name="Oertli M."/>
            <person name="Naumann U."/>
            <person name="Petersen F."/>
            <person name="Wong J."/>
        </authorList>
    </citation>
    <scope>NUCLEOTIDE SEQUENCE</scope>
    <source>
        <strain evidence="1">GSM-AAB239-AS_SAM_17_03QT</strain>
    </source>
</reference>